<dbReference type="Pfam" id="PF17963">
    <property type="entry name" value="Big_9"/>
    <property type="match status" value="1"/>
</dbReference>
<dbReference type="NCBIfam" id="NF012211">
    <property type="entry name" value="tand_rpt_95"/>
    <property type="match status" value="3"/>
</dbReference>
<name>A0A382DM57_9ZZZZ</name>
<evidence type="ECO:0000259" key="1">
    <source>
        <dbReference type="PROSITE" id="PS50268"/>
    </source>
</evidence>
<protein>
    <recommendedName>
        <fullName evidence="1">Cadherin domain-containing protein</fullName>
    </recommendedName>
</protein>
<dbReference type="Pfam" id="PF17892">
    <property type="entry name" value="Cadherin_5"/>
    <property type="match status" value="2"/>
</dbReference>
<organism evidence="2">
    <name type="scientific">marine metagenome</name>
    <dbReference type="NCBI Taxonomy" id="408172"/>
    <lineage>
        <taxon>unclassified sequences</taxon>
        <taxon>metagenomes</taxon>
        <taxon>ecological metagenomes</taxon>
    </lineage>
</organism>
<evidence type="ECO:0000313" key="2">
    <source>
        <dbReference type="EMBL" id="SVB39550.1"/>
    </source>
</evidence>
<dbReference type="Gene3D" id="2.60.40.10">
    <property type="entry name" value="Immunoglobulins"/>
    <property type="match status" value="2"/>
</dbReference>
<dbReference type="InterPro" id="IPR002126">
    <property type="entry name" value="Cadherin-like_dom"/>
</dbReference>
<dbReference type="GO" id="GO:0007156">
    <property type="term" value="P:homophilic cell adhesion via plasma membrane adhesion molecules"/>
    <property type="evidence" value="ECO:0007669"/>
    <property type="project" value="InterPro"/>
</dbReference>
<feature type="domain" description="Cadherin" evidence="1">
    <location>
        <begin position="176"/>
        <end position="285"/>
    </location>
</feature>
<dbReference type="PROSITE" id="PS50268">
    <property type="entry name" value="CADHERIN_2"/>
    <property type="match status" value="1"/>
</dbReference>
<feature type="non-terminal residue" evidence="2">
    <location>
        <position position="1"/>
    </location>
</feature>
<sequence>IADTNTAEDTPLTITVSSSDVDPIQEPSYLASSDNENVSVSLSGVDEDGDQLTLTPVLNWNGSATIMVTVVDGAGGIDSESFELTVNPVNDAPVIDSSAVFTTLEEIPVEVTLDSLYVTDVDNLYPIGFTLTVLDSGDYSEFYSVDGTTIIPGSDFDGTLMAPVYVNDGEEEYSQSENFLLAVFVENTNDAPILGFIENQETDEDTPLTITLSASDTEGNELNFSASTDTAEVTVSIVGGDSLTMTPVDDWNGTASISVMVSDGSLTDSATFSLTVNPVNDAPVLAEISIQITNEDAPLVLTLEVINVDEDELIFSATSDTNAVAVLIESTLLTLTPSENWHGNATITVTVSDGSLADSTLFSLRVNSINDIPLSYIETNYTETTGDKIFTIFYEDEEGDNVTWEYYYSLDFGASWIDASVDESIIDTTIWHSENDIPGIESDSILFKVIPFDIEEGISDTTGYFSIDNDHSTAEILLPSAEYSGVVTIPYHLSDMGNDTLNLYLEYYQDQEWKSATVLGDENIGVTEYDGFIEWDTHSDLNNLDSLDLLFRLTGEDEWDFGLSDSLVIHLDNEVGPQLLSNPQTISLRAPIDL</sequence>
<feature type="non-terminal residue" evidence="2">
    <location>
        <position position="594"/>
    </location>
</feature>
<dbReference type="InterPro" id="IPR013783">
    <property type="entry name" value="Ig-like_fold"/>
</dbReference>
<proteinExistence type="predicted"/>
<gene>
    <name evidence="2" type="ORF">METZ01_LOCUS192404</name>
</gene>
<dbReference type="EMBL" id="UINC01040120">
    <property type="protein sequence ID" value="SVB39550.1"/>
    <property type="molecule type" value="Genomic_DNA"/>
</dbReference>
<dbReference type="InterPro" id="IPR041690">
    <property type="entry name" value="Cadherin_5"/>
</dbReference>
<dbReference type="GO" id="GO:0005509">
    <property type="term" value="F:calcium ion binding"/>
    <property type="evidence" value="ECO:0007669"/>
    <property type="project" value="InterPro"/>
</dbReference>
<accession>A0A382DM57</accession>
<reference evidence="2" key="1">
    <citation type="submission" date="2018-05" db="EMBL/GenBank/DDBJ databases">
        <authorList>
            <person name="Lanie J.A."/>
            <person name="Ng W.-L."/>
            <person name="Kazmierczak K.M."/>
            <person name="Andrzejewski T.M."/>
            <person name="Davidsen T.M."/>
            <person name="Wayne K.J."/>
            <person name="Tettelin H."/>
            <person name="Glass J.I."/>
            <person name="Rusch D."/>
            <person name="Podicherti R."/>
            <person name="Tsui H.-C.T."/>
            <person name="Winkler M.E."/>
        </authorList>
    </citation>
    <scope>NUCLEOTIDE SEQUENCE</scope>
</reference>
<dbReference type="AlphaFoldDB" id="A0A382DM57"/>
<dbReference type="GO" id="GO:0016020">
    <property type="term" value="C:membrane"/>
    <property type="evidence" value="ECO:0007669"/>
    <property type="project" value="InterPro"/>
</dbReference>